<evidence type="ECO:0000313" key="2">
    <source>
        <dbReference type="Proteomes" id="UP000271098"/>
    </source>
</evidence>
<evidence type="ECO:0000313" key="1">
    <source>
        <dbReference type="EMBL" id="VDN49632.1"/>
    </source>
</evidence>
<organism evidence="3">
    <name type="scientific">Gongylonema pulchrum</name>
    <dbReference type="NCBI Taxonomy" id="637853"/>
    <lineage>
        <taxon>Eukaryota</taxon>
        <taxon>Metazoa</taxon>
        <taxon>Ecdysozoa</taxon>
        <taxon>Nematoda</taxon>
        <taxon>Chromadorea</taxon>
        <taxon>Rhabditida</taxon>
        <taxon>Spirurina</taxon>
        <taxon>Spiruromorpha</taxon>
        <taxon>Spiruroidea</taxon>
        <taxon>Gongylonematidae</taxon>
        <taxon>Gongylonema</taxon>
    </lineage>
</organism>
<dbReference type="Proteomes" id="UP000271098">
    <property type="component" value="Unassembled WGS sequence"/>
</dbReference>
<dbReference type="AlphaFoldDB" id="A0A183F103"/>
<name>A0A183F103_9BILA</name>
<accession>A0A183F103</accession>
<reference evidence="3" key="1">
    <citation type="submission" date="2016-06" db="UniProtKB">
        <authorList>
            <consortium name="WormBaseParasite"/>
        </authorList>
    </citation>
    <scope>IDENTIFICATION</scope>
</reference>
<proteinExistence type="predicted"/>
<evidence type="ECO:0000313" key="3">
    <source>
        <dbReference type="WBParaSite" id="GPUH_0002692401-mRNA-1"/>
    </source>
</evidence>
<dbReference type="WBParaSite" id="GPUH_0002692401-mRNA-1">
    <property type="protein sequence ID" value="GPUH_0002692401-mRNA-1"/>
    <property type="gene ID" value="GPUH_0002692401"/>
</dbReference>
<gene>
    <name evidence="1" type="ORF">GPUH_LOCUS26894</name>
</gene>
<reference evidence="1 2" key="2">
    <citation type="submission" date="2018-11" db="EMBL/GenBank/DDBJ databases">
        <authorList>
            <consortium name="Pathogen Informatics"/>
        </authorList>
    </citation>
    <scope>NUCLEOTIDE SEQUENCE [LARGE SCALE GENOMIC DNA]</scope>
</reference>
<protein>
    <submittedName>
        <fullName evidence="3">PH domain-containing protein</fullName>
    </submittedName>
</protein>
<keyword evidence="2" id="KW-1185">Reference proteome</keyword>
<dbReference type="EMBL" id="UYRT01115381">
    <property type="protein sequence ID" value="VDN49632.1"/>
    <property type="molecule type" value="Genomic_DNA"/>
</dbReference>
<sequence length="78" mass="9155">MEIGTGGAQKTIICFETVWYLPLFMLCVNDEVHVLETADNRTRLQWLQQLQSNRRRHYEKENVDDLLKVVSIPFTCAQ</sequence>